<reference evidence="12" key="1">
    <citation type="journal article" date="2015" name="BMC Genomics">
        <title>Comparative genomics of Fructobacillus spp. and Leuconostoc spp. reveals niche-specific evolution of Fructobacillus spp.</title>
        <authorList>
            <person name="Endo A."/>
            <person name="Tanizawa Y."/>
            <person name="Tanaka N."/>
            <person name="Maeno S."/>
            <person name="Kumar H."/>
            <person name="Shiwa Y."/>
            <person name="Okada S."/>
            <person name="Yoshikawa H."/>
            <person name="Dicks L."/>
            <person name="Nakagawa J."/>
            <person name="Arita M."/>
        </authorList>
    </citation>
    <scope>NUCLEOTIDE SEQUENCE [LARGE SCALE GENOMIC DNA]</scope>
    <source>
        <strain evidence="12">F214-1</strain>
    </source>
</reference>
<dbReference type="GO" id="GO:0098719">
    <property type="term" value="P:sodium ion import across plasma membrane"/>
    <property type="evidence" value="ECO:0007669"/>
    <property type="project" value="TreeGrafter"/>
</dbReference>
<feature type="transmembrane region" description="Helical" evidence="10">
    <location>
        <begin position="389"/>
        <end position="412"/>
    </location>
</feature>
<keyword evidence="5 10" id="KW-1133">Transmembrane helix</keyword>
<feature type="transmembrane region" description="Helical" evidence="10">
    <location>
        <begin position="83"/>
        <end position="104"/>
    </location>
</feature>
<feature type="transmembrane region" description="Helical" evidence="10">
    <location>
        <begin position="32"/>
        <end position="62"/>
    </location>
</feature>
<organism evidence="12">
    <name type="scientific">Fructobacillus tropaeoli</name>
    <dbReference type="NCBI Taxonomy" id="709323"/>
    <lineage>
        <taxon>Bacteria</taxon>
        <taxon>Bacillati</taxon>
        <taxon>Bacillota</taxon>
        <taxon>Bacilli</taxon>
        <taxon>Lactobacillales</taxon>
        <taxon>Lactobacillaceae</taxon>
        <taxon>Fructobacillus</taxon>
    </lineage>
</organism>
<keyword evidence="3" id="KW-1003">Cell membrane</keyword>
<feature type="transmembrane region" description="Helical" evidence="10">
    <location>
        <begin position="354"/>
        <end position="374"/>
    </location>
</feature>
<evidence type="ECO:0000256" key="4">
    <source>
        <dbReference type="ARBA" id="ARBA00022692"/>
    </source>
</evidence>
<sequence length="692" mass="76817">MSILLIIALLVGAVVAANIVQPFVKRIPEALILIVIGALFSILPIFHGFQINSEFFLFLIIAPIMFQEGQSHPYNTIRKHAKTIIQLSVVLALFTMVLVALVNANFPTKWPLALTIALASIVVPTDAVAVKSMTKGLTMPKGLNQSLELESLFNDATGIVLLDLALSFFTKGSLSPMTGIGYFLFVSLGGLLVGALLSLLVVGLRMYLNFHATSAKATTIPLNLLTPFVIYIVAEHLGTSGILAVVAAGLVHNWEHSKLQLIATESQIVTATIWQTTTTVLNGIVFVILGLALPAIFKTMTHFGWIGSLILIALAAAIYLAMFLGRFLWVTLQSDQNLTEFFGKKHTKNRRVRARLFGLSGVHGAVTLALAMSLPAKINGRPLPFLDEIQIVATLVILISLAVASVALPLLLKKETADFSPEDLDRVRKQMIDTAIIAVEQSSAKHAVKKALSQTLQTQKFTNGRRLAQADFTTAVLPLVNEVFDELNEYMDSDHIQQNFDENTIAIYSKIIQRGLINPATKRHPVMNLLRKLRRLQSEIKFHTKTRTFTHKQRARYQQEYLKTHPEQQQIIANFRDNRHAVWALNADTQSYADQLLAKHLAKQMIAGQETANIDQVRRILDRFFDLVSHDYQHVDVTVPAEAYIQAFGHEYRFVTTELEKKAISPALGDQLYHEINQAQTLQLMDLTATSD</sequence>
<keyword evidence="6" id="KW-0915">Sodium</keyword>
<dbReference type="GO" id="GO:0005886">
    <property type="term" value="C:plasma membrane"/>
    <property type="evidence" value="ECO:0007669"/>
    <property type="project" value="UniProtKB-SubCell"/>
</dbReference>
<feature type="transmembrane region" description="Helical" evidence="10">
    <location>
        <begin position="228"/>
        <end position="251"/>
    </location>
</feature>
<dbReference type="Proteomes" id="UP000064514">
    <property type="component" value="Unassembled WGS sequence"/>
</dbReference>
<feature type="transmembrane region" description="Helical" evidence="10">
    <location>
        <begin position="272"/>
        <end position="297"/>
    </location>
</feature>
<evidence type="ECO:0000313" key="12">
    <source>
        <dbReference type="EMBL" id="GAP04199.1"/>
    </source>
</evidence>
<evidence type="ECO:0000256" key="5">
    <source>
        <dbReference type="ARBA" id="ARBA00022989"/>
    </source>
</evidence>
<proteinExistence type="predicted"/>
<evidence type="ECO:0000259" key="11">
    <source>
        <dbReference type="Pfam" id="PF00999"/>
    </source>
</evidence>
<keyword evidence="9" id="KW-0739">Sodium transport</keyword>
<dbReference type="PANTHER" id="PTHR10110">
    <property type="entry name" value="SODIUM/HYDROGEN EXCHANGER"/>
    <property type="match status" value="1"/>
</dbReference>
<evidence type="ECO:0000256" key="6">
    <source>
        <dbReference type="ARBA" id="ARBA00023053"/>
    </source>
</evidence>
<dbReference type="PANTHER" id="PTHR10110:SF86">
    <property type="entry name" value="SODIUM_HYDROGEN EXCHANGER 7"/>
    <property type="match status" value="1"/>
</dbReference>
<dbReference type="InterPro" id="IPR006153">
    <property type="entry name" value="Cation/H_exchanger_TM"/>
</dbReference>
<dbReference type="RefSeq" id="WP_059393631.1">
    <property type="nucleotide sequence ID" value="NZ_DF968080.1"/>
</dbReference>
<feature type="transmembrane region" description="Helical" evidence="10">
    <location>
        <begin position="110"/>
        <end position="130"/>
    </location>
</feature>
<dbReference type="STRING" id="709323.GCA_001047135_00744"/>
<protein>
    <submittedName>
        <fullName evidence="12">Na(+)/H(+) antiporter</fullName>
    </submittedName>
</protein>
<evidence type="ECO:0000256" key="9">
    <source>
        <dbReference type="ARBA" id="ARBA00023201"/>
    </source>
</evidence>
<dbReference type="AlphaFoldDB" id="A0A3F3HEB2"/>
<dbReference type="GO" id="GO:0015386">
    <property type="term" value="F:potassium:proton antiporter activity"/>
    <property type="evidence" value="ECO:0007669"/>
    <property type="project" value="TreeGrafter"/>
</dbReference>
<keyword evidence="8 10" id="KW-0472">Membrane</keyword>
<evidence type="ECO:0000256" key="8">
    <source>
        <dbReference type="ARBA" id="ARBA00023136"/>
    </source>
</evidence>
<dbReference type="GO" id="GO:0015385">
    <property type="term" value="F:sodium:proton antiporter activity"/>
    <property type="evidence" value="ECO:0007669"/>
    <property type="project" value="InterPro"/>
</dbReference>
<dbReference type="Gene3D" id="6.10.140.1330">
    <property type="match status" value="1"/>
</dbReference>
<evidence type="ECO:0000256" key="3">
    <source>
        <dbReference type="ARBA" id="ARBA00022475"/>
    </source>
</evidence>
<keyword evidence="7" id="KW-0406">Ion transport</keyword>
<feature type="domain" description="Cation/H+ exchanger transmembrane" evidence="11">
    <location>
        <begin position="11"/>
        <end position="414"/>
    </location>
</feature>
<evidence type="ECO:0000256" key="1">
    <source>
        <dbReference type="ARBA" id="ARBA00004651"/>
    </source>
</evidence>
<evidence type="ECO:0000256" key="10">
    <source>
        <dbReference type="SAM" id="Phobius"/>
    </source>
</evidence>
<dbReference type="EMBL" id="DF968080">
    <property type="protein sequence ID" value="GAP04199.1"/>
    <property type="molecule type" value="Genomic_DNA"/>
</dbReference>
<evidence type="ECO:0000256" key="7">
    <source>
        <dbReference type="ARBA" id="ARBA00023065"/>
    </source>
</evidence>
<dbReference type="InterPro" id="IPR018422">
    <property type="entry name" value="Cation/H_exchanger_CPA1"/>
</dbReference>
<comment type="subcellular location">
    <subcellularLocation>
        <location evidence="1">Cell membrane</location>
        <topology evidence="1">Multi-pass membrane protein</topology>
    </subcellularLocation>
</comment>
<name>A0A3F3HEB2_9LACO</name>
<evidence type="ECO:0000256" key="2">
    <source>
        <dbReference type="ARBA" id="ARBA00022448"/>
    </source>
</evidence>
<gene>
    <name evidence="12" type="ORF">FTRO_0031410</name>
</gene>
<keyword evidence="2" id="KW-0813">Transport</keyword>
<dbReference type="GO" id="GO:0051453">
    <property type="term" value="P:regulation of intracellular pH"/>
    <property type="evidence" value="ECO:0007669"/>
    <property type="project" value="TreeGrafter"/>
</dbReference>
<accession>A0A3F3HEB2</accession>
<feature type="transmembrane region" description="Helical" evidence="10">
    <location>
        <begin position="180"/>
        <end position="208"/>
    </location>
</feature>
<keyword evidence="4 10" id="KW-0812">Transmembrane</keyword>
<feature type="transmembrane region" description="Helical" evidence="10">
    <location>
        <begin position="303"/>
        <end position="324"/>
    </location>
</feature>
<dbReference type="Pfam" id="PF00999">
    <property type="entry name" value="Na_H_Exchanger"/>
    <property type="match status" value="1"/>
</dbReference>